<protein>
    <submittedName>
        <fullName evidence="4">4-phosphoerythronate dehydrogenase</fullName>
    </submittedName>
</protein>
<evidence type="ECO:0000313" key="5">
    <source>
        <dbReference type="Proteomes" id="UP000298458"/>
    </source>
</evidence>
<name>A0A4R9G4W6_9LEPT</name>
<dbReference type="Pfam" id="PF02826">
    <property type="entry name" value="2-Hacid_dh_C"/>
    <property type="match status" value="1"/>
</dbReference>
<dbReference type="InterPro" id="IPR036291">
    <property type="entry name" value="NAD(P)-bd_dom_sf"/>
</dbReference>
<dbReference type="AlphaFoldDB" id="A0A4R9G4W6"/>
<dbReference type="RefSeq" id="WP_135769082.1">
    <property type="nucleotide sequence ID" value="NZ_RQET01000013.1"/>
</dbReference>
<keyword evidence="1" id="KW-0560">Oxidoreductase</keyword>
<dbReference type="SUPFAM" id="SSF51735">
    <property type="entry name" value="NAD(P)-binding Rossmann-fold domains"/>
    <property type="match status" value="1"/>
</dbReference>
<dbReference type="GO" id="GO:0016491">
    <property type="term" value="F:oxidoreductase activity"/>
    <property type="evidence" value="ECO:0007669"/>
    <property type="project" value="UniProtKB-KW"/>
</dbReference>
<keyword evidence="2" id="KW-0520">NAD</keyword>
<proteinExistence type="predicted"/>
<dbReference type="PANTHER" id="PTHR43333:SF1">
    <property type="entry name" value="D-ISOMER SPECIFIC 2-HYDROXYACID DEHYDROGENASE NAD-BINDING DOMAIN-CONTAINING PROTEIN"/>
    <property type="match status" value="1"/>
</dbReference>
<organism evidence="4 5">
    <name type="scientific">Leptospira fletcheri</name>
    <dbReference type="NCBI Taxonomy" id="2484981"/>
    <lineage>
        <taxon>Bacteria</taxon>
        <taxon>Pseudomonadati</taxon>
        <taxon>Spirochaetota</taxon>
        <taxon>Spirochaetia</taxon>
        <taxon>Leptospirales</taxon>
        <taxon>Leptospiraceae</taxon>
        <taxon>Leptospira</taxon>
    </lineage>
</organism>
<dbReference type="Gene3D" id="3.40.50.720">
    <property type="entry name" value="NAD(P)-binding Rossmann-like Domain"/>
    <property type="match status" value="2"/>
</dbReference>
<feature type="domain" description="D-isomer specific 2-hydroxyacid dehydrogenase NAD-binding" evidence="3">
    <location>
        <begin position="122"/>
        <end position="268"/>
    </location>
</feature>
<dbReference type="InterPro" id="IPR006140">
    <property type="entry name" value="D-isomer_DH_NAD-bd"/>
</dbReference>
<reference evidence="4" key="1">
    <citation type="journal article" date="2019" name="PLoS Negl. Trop. Dis.">
        <title>Revisiting the worldwide diversity of Leptospira species in the environment.</title>
        <authorList>
            <person name="Vincent A.T."/>
            <person name="Schiettekatte O."/>
            <person name="Bourhy P."/>
            <person name="Veyrier F.J."/>
            <person name="Picardeau M."/>
        </authorList>
    </citation>
    <scope>NUCLEOTIDE SEQUENCE [LARGE SCALE GENOMIC DNA]</scope>
    <source>
        <strain evidence="4">SSW15</strain>
    </source>
</reference>
<dbReference type="Proteomes" id="UP000298458">
    <property type="component" value="Unassembled WGS sequence"/>
</dbReference>
<evidence type="ECO:0000259" key="3">
    <source>
        <dbReference type="Pfam" id="PF02826"/>
    </source>
</evidence>
<keyword evidence="5" id="KW-1185">Reference proteome</keyword>
<sequence>MEDKFPFMEEPVRSIHLLFPEADRIAISARLRFVLDPRIRITSGEETPEADSCLFLAPHEFDLSTQVRHLRSASWKWVHLSTAGYDFFPLEEVPVGTWVTRSWKAYAEPLAEYVLRAVLRHAHSNLGTGIRGQRIGVVGYGEVGRLVTELLHKLGAKVTVLRKSGGPVEFGEVTPSKWDLLDMTQLVLTLPLNRESENILGREFLASCSSEMHLVNVSRGELIDQEALLEFARSKGLWATLDVTVPEPLPPRHPLRFEERILISEHVAWSSGSDPYGAILEDFTQIWECLKAEMDPPGCLRKGEFRHQVSGA</sequence>
<dbReference type="PANTHER" id="PTHR43333">
    <property type="entry name" value="2-HACID_DH_C DOMAIN-CONTAINING PROTEIN"/>
    <property type="match status" value="1"/>
</dbReference>
<evidence type="ECO:0000313" key="4">
    <source>
        <dbReference type="EMBL" id="TGK06401.1"/>
    </source>
</evidence>
<evidence type="ECO:0000256" key="2">
    <source>
        <dbReference type="ARBA" id="ARBA00023027"/>
    </source>
</evidence>
<comment type="caution">
    <text evidence="4">The sequence shown here is derived from an EMBL/GenBank/DDBJ whole genome shotgun (WGS) entry which is preliminary data.</text>
</comment>
<dbReference type="EMBL" id="RQET01000013">
    <property type="protein sequence ID" value="TGK06401.1"/>
    <property type="molecule type" value="Genomic_DNA"/>
</dbReference>
<gene>
    <name evidence="4" type="ORF">EHO60_15290</name>
</gene>
<accession>A0A4R9G4W6</accession>
<dbReference type="OrthoDB" id="9805416at2"/>
<dbReference type="GO" id="GO:0051287">
    <property type="term" value="F:NAD binding"/>
    <property type="evidence" value="ECO:0007669"/>
    <property type="project" value="InterPro"/>
</dbReference>
<evidence type="ECO:0000256" key="1">
    <source>
        <dbReference type="ARBA" id="ARBA00023002"/>
    </source>
</evidence>